<organism evidence="1 2">
    <name type="scientific">Carnobacterium inhibens</name>
    <dbReference type="NCBI Taxonomy" id="147709"/>
    <lineage>
        <taxon>Bacteria</taxon>
        <taxon>Bacillati</taxon>
        <taxon>Bacillota</taxon>
        <taxon>Bacilli</taxon>
        <taxon>Lactobacillales</taxon>
        <taxon>Carnobacteriaceae</taxon>
        <taxon>Carnobacterium</taxon>
    </lineage>
</organism>
<dbReference type="Proteomes" id="UP000638836">
    <property type="component" value="Unassembled WGS sequence"/>
</dbReference>
<comment type="caution">
    <text evidence="1">The sequence shown here is derived from an EMBL/GenBank/DDBJ whole genome shotgun (WGS) entry which is preliminary data.</text>
</comment>
<reference evidence="1 2" key="1">
    <citation type="journal article" date="2020" name="Microorganisms">
        <title>New Insight into Antimicrobial Compounds from Food and Marine-Sourced Carnobacterium Species through Phenotype and Genome Analyses.</title>
        <authorList>
            <person name="Begrem S."/>
            <person name="Ivaniuk F."/>
            <person name="Gigout-Chevalier F."/>
            <person name="Kolypczuk L."/>
            <person name="Bonnetot S."/>
            <person name="Leroi F."/>
            <person name="Grovel O."/>
            <person name="Delbarre-Ladrat C."/>
            <person name="Passerini D."/>
        </authorList>
    </citation>
    <scope>NUCLEOTIDE SEQUENCE [LARGE SCALE GENOMIC DNA]</scope>
    <source>
        <strain evidence="1 2">MIP2551</strain>
    </source>
</reference>
<dbReference type="EMBL" id="WNJQ01000008">
    <property type="protein sequence ID" value="MBC9825972.1"/>
    <property type="molecule type" value="Genomic_DNA"/>
</dbReference>
<protein>
    <submittedName>
        <fullName evidence="1">Dihydrolipoamide dehydrogenase</fullName>
    </submittedName>
</protein>
<dbReference type="RefSeq" id="WP_187949068.1">
    <property type="nucleotide sequence ID" value="NZ_WNJQ01000008.1"/>
</dbReference>
<evidence type="ECO:0000313" key="2">
    <source>
        <dbReference type="Proteomes" id="UP000638836"/>
    </source>
</evidence>
<proteinExistence type="predicted"/>
<keyword evidence="2" id="KW-1185">Reference proteome</keyword>
<gene>
    <name evidence="1" type="ORF">GLO26_09105</name>
</gene>
<accession>A0ABR7TE40</accession>
<sequence>MSEKPKMAYPVKWTGLKPARFRKYKSWINSVKPGICGTYVSAVLLHDAFNQKYTIDLPKENVVNGLQNLIEDTFAYKGTFVWDLWYGLKWVLKDNTDFKVKMHLIPERKVISLLDRKNPIPIAVGTTTLFGSSYKNHWVVVYAYGYNEENKLFFKAYDNHGRYTAILPASQTIGCVWIETV</sequence>
<evidence type="ECO:0000313" key="1">
    <source>
        <dbReference type="EMBL" id="MBC9825972.1"/>
    </source>
</evidence>
<name>A0ABR7TE40_9LACT</name>